<sequence>MSSSFNQIRSQILSLENQISNQLTKYSSFATSTSSSATSDEIKNERKIDSQLQQFNELIKQLNKIVDSQSNTNSISTSKLQQLSRHKETYNQFTVDYRRIKASIHEERNRLNLLFSVRNDIEDHQRRTNHSGSLPNGQSEEDYMLNERLRIDQQHNVMDDLLNQVFETRDEILRQRTSLHGMVNKLQKSLSTMPGLNILLSKINTRKKRDTLIIATVISVCLILLWFLM</sequence>
<comment type="caution">
    <text evidence="1">The sequence shown here is derived from an EMBL/GenBank/DDBJ whole genome shotgun (WGS) entry which is preliminary data.</text>
</comment>
<proteinExistence type="predicted"/>
<gene>
    <name evidence="1" type="ORF">Amon02_000612400</name>
</gene>
<organism evidence="1 2">
    <name type="scientific">Ambrosiozyma monospora</name>
    <name type="common">Yeast</name>
    <name type="synonym">Endomycopsis monosporus</name>
    <dbReference type="NCBI Taxonomy" id="43982"/>
    <lineage>
        <taxon>Eukaryota</taxon>
        <taxon>Fungi</taxon>
        <taxon>Dikarya</taxon>
        <taxon>Ascomycota</taxon>
        <taxon>Saccharomycotina</taxon>
        <taxon>Pichiomycetes</taxon>
        <taxon>Pichiales</taxon>
        <taxon>Pichiaceae</taxon>
        <taxon>Ambrosiozyma</taxon>
    </lineage>
</organism>
<dbReference type="EMBL" id="BSXS01004714">
    <property type="protein sequence ID" value="GME83370.1"/>
    <property type="molecule type" value="Genomic_DNA"/>
</dbReference>
<protein>
    <submittedName>
        <fullName evidence="1">Unnamed protein product</fullName>
    </submittedName>
</protein>
<reference evidence="1" key="1">
    <citation type="submission" date="2023-04" db="EMBL/GenBank/DDBJ databases">
        <title>Ambrosiozyma monospora NBRC 10751.</title>
        <authorList>
            <person name="Ichikawa N."/>
            <person name="Sato H."/>
            <person name="Tonouchi N."/>
        </authorList>
    </citation>
    <scope>NUCLEOTIDE SEQUENCE</scope>
    <source>
        <strain evidence="1">NBRC 10751</strain>
    </source>
</reference>
<evidence type="ECO:0000313" key="1">
    <source>
        <dbReference type="EMBL" id="GME83370.1"/>
    </source>
</evidence>
<keyword evidence="2" id="KW-1185">Reference proteome</keyword>
<evidence type="ECO:0000313" key="2">
    <source>
        <dbReference type="Proteomes" id="UP001165064"/>
    </source>
</evidence>
<accession>A0ACB5T7Y5</accession>
<dbReference type="Proteomes" id="UP001165064">
    <property type="component" value="Unassembled WGS sequence"/>
</dbReference>
<name>A0ACB5T7Y5_AMBMO</name>